<dbReference type="PANTHER" id="PTHR42760:SF135">
    <property type="entry name" value="BLL7886 PROTEIN"/>
    <property type="match status" value="1"/>
</dbReference>
<name>A0ABU0XGF3_9MICO</name>
<dbReference type="Proteomes" id="UP001230289">
    <property type="component" value="Unassembled WGS sequence"/>
</dbReference>
<dbReference type="RefSeq" id="WP_308488601.1">
    <property type="nucleotide sequence ID" value="NZ_JAVFCB010000003.1"/>
</dbReference>
<evidence type="ECO:0000313" key="4">
    <source>
        <dbReference type="Proteomes" id="UP001230289"/>
    </source>
</evidence>
<evidence type="ECO:0000256" key="1">
    <source>
        <dbReference type="ARBA" id="ARBA00006484"/>
    </source>
</evidence>
<evidence type="ECO:0000313" key="3">
    <source>
        <dbReference type="EMBL" id="MDQ4213663.1"/>
    </source>
</evidence>
<gene>
    <name evidence="3" type="ORF">RBR11_07005</name>
</gene>
<sequence length="280" mass="28948">MEQRSAASPGSPDRTAVVTGGGGGIGGAVSRRLARDGLRVILVDVDAEGAAGTAERIRGEGGSALALVGDITRDETVEQLGALIDGETADGIEVLVNNVGDFRPARAVFHKSSPDQWEALHRINLHHVFAVSHLVIPAMIARGDGAIVNVSTVEAFRGIPGNAVYSAYKAGVSAFTKSLAVELGPSGIRVNAIAPDLTDTAQTPADAMLEGRDPALVRSWVPLGRFGSPDDHAEVVSFLASDAARFVTGHTIPVDGGTLAASGWYGRTATRGWTNRPDGA</sequence>
<comment type="caution">
    <text evidence="3">The sequence shown here is derived from an EMBL/GenBank/DDBJ whole genome shotgun (WGS) entry which is preliminary data.</text>
</comment>
<dbReference type="InterPro" id="IPR036291">
    <property type="entry name" value="NAD(P)-bd_dom_sf"/>
</dbReference>
<organism evidence="3 4">
    <name type="scientific">Microbacterium capsulatum</name>
    <dbReference type="NCBI Taxonomy" id="3041921"/>
    <lineage>
        <taxon>Bacteria</taxon>
        <taxon>Bacillati</taxon>
        <taxon>Actinomycetota</taxon>
        <taxon>Actinomycetes</taxon>
        <taxon>Micrococcales</taxon>
        <taxon>Microbacteriaceae</taxon>
        <taxon>Microbacterium</taxon>
    </lineage>
</organism>
<proteinExistence type="inferred from homology"/>
<dbReference type="Pfam" id="PF13561">
    <property type="entry name" value="adh_short_C2"/>
    <property type="match status" value="1"/>
</dbReference>
<dbReference type="SUPFAM" id="SSF51735">
    <property type="entry name" value="NAD(P)-binding Rossmann-fold domains"/>
    <property type="match status" value="1"/>
</dbReference>
<protein>
    <submittedName>
        <fullName evidence="3">SDR family NAD(P)-dependent oxidoreductase</fullName>
    </submittedName>
</protein>
<dbReference type="PRINTS" id="PR00081">
    <property type="entry name" value="GDHRDH"/>
</dbReference>
<dbReference type="PRINTS" id="PR00080">
    <property type="entry name" value="SDRFAMILY"/>
</dbReference>
<dbReference type="EMBL" id="JAVFCB010000003">
    <property type="protein sequence ID" value="MDQ4213663.1"/>
    <property type="molecule type" value="Genomic_DNA"/>
</dbReference>
<accession>A0ABU0XGF3</accession>
<dbReference type="InterPro" id="IPR002347">
    <property type="entry name" value="SDR_fam"/>
</dbReference>
<reference evidence="3 4" key="1">
    <citation type="submission" date="2023-08" db="EMBL/GenBank/DDBJ databases">
        <title>Microbacterium sp. nov., isolated from a waste landfill.</title>
        <authorList>
            <person name="Wen W."/>
        </authorList>
    </citation>
    <scope>NUCLEOTIDE SEQUENCE [LARGE SCALE GENOMIC DNA]</scope>
    <source>
        <strain evidence="3 4">ASV81</strain>
    </source>
</reference>
<comment type="similarity">
    <text evidence="1">Belongs to the short-chain dehydrogenases/reductases (SDR) family.</text>
</comment>
<dbReference type="PANTHER" id="PTHR42760">
    <property type="entry name" value="SHORT-CHAIN DEHYDROGENASES/REDUCTASES FAMILY MEMBER"/>
    <property type="match status" value="1"/>
</dbReference>
<feature type="region of interest" description="Disordered" evidence="2">
    <location>
        <begin position="1"/>
        <end position="22"/>
    </location>
</feature>
<evidence type="ECO:0000256" key="2">
    <source>
        <dbReference type="SAM" id="MobiDB-lite"/>
    </source>
</evidence>
<dbReference type="Gene3D" id="3.40.50.720">
    <property type="entry name" value="NAD(P)-binding Rossmann-like Domain"/>
    <property type="match status" value="1"/>
</dbReference>
<keyword evidence="4" id="KW-1185">Reference proteome</keyword>